<dbReference type="InterPro" id="IPR001124">
    <property type="entry name" value="Lipid-bd_serum_glycop_C"/>
</dbReference>
<dbReference type="Gene3D" id="3.15.10.10">
    <property type="entry name" value="Bactericidal permeability-increasing protein, domain 1"/>
    <property type="match status" value="1"/>
</dbReference>
<dbReference type="SUPFAM" id="SSF55394">
    <property type="entry name" value="Bactericidal permeability-increasing protein, BPI"/>
    <property type="match status" value="3"/>
</dbReference>
<dbReference type="PANTHER" id="PTHR10504">
    <property type="entry name" value="BACTERICIDAL PERMEABILITY-INCREASING BPI PROTEIN-RELATED"/>
    <property type="match status" value="1"/>
</dbReference>
<name>A0AAW1PZ12_9CHLO</name>
<evidence type="ECO:0000256" key="2">
    <source>
        <dbReference type="ARBA" id="ARBA00023157"/>
    </source>
</evidence>
<comment type="similarity">
    <text evidence="1">Belongs to the BPI/LBP/Plunc superfamily. BPI/LBP family.</text>
</comment>
<comment type="caution">
    <text evidence="5">The sequence shown here is derived from an EMBL/GenBank/DDBJ whole genome shotgun (WGS) entry which is preliminary data.</text>
</comment>
<evidence type="ECO:0000256" key="3">
    <source>
        <dbReference type="SAM" id="MobiDB-lite"/>
    </source>
</evidence>
<accession>A0AAW1PZ12</accession>
<dbReference type="Pfam" id="PF02886">
    <property type="entry name" value="LBP_BPI_CETP_C"/>
    <property type="match status" value="2"/>
</dbReference>
<dbReference type="InterPro" id="IPR017943">
    <property type="entry name" value="Bactericidal_perm-incr_a/b_dom"/>
</dbReference>
<dbReference type="InterPro" id="IPR032942">
    <property type="entry name" value="BPI/LBP/Plunc"/>
</dbReference>
<feature type="domain" description="Lipid-binding serum glycoprotein C-terminal" evidence="4">
    <location>
        <begin position="284"/>
        <end position="557"/>
    </location>
</feature>
<evidence type="ECO:0000313" key="6">
    <source>
        <dbReference type="Proteomes" id="UP001489004"/>
    </source>
</evidence>
<dbReference type="InterPro" id="IPR017942">
    <property type="entry name" value="Lipid-bd_serum_glycop_N"/>
</dbReference>
<dbReference type="Pfam" id="PF01273">
    <property type="entry name" value="LBP_BPI_CETP"/>
    <property type="match status" value="1"/>
</dbReference>
<dbReference type="SMART" id="SM00329">
    <property type="entry name" value="BPI2"/>
    <property type="match status" value="1"/>
</dbReference>
<evidence type="ECO:0000259" key="4">
    <source>
        <dbReference type="SMART" id="SM00329"/>
    </source>
</evidence>
<dbReference type="PANTHER" id="PTHR10504:SF131">
    <property type="entry name" value="BPI2 DOMAIN-CONTAINING PROTEIN"/>
    <property type="match status" value="1"/>
</dbReference>
<evidence type="ECO:0000256" key="1">
    <source>
        <dbReference type="ARBA" id="ARBA00007292"/>
    </source>
</evidence>
<dbReference type="AlphaFoldDB" id="A0AAW1PZ12"/>
<proteinExistence type="inferred from homology"/>
<dbReference type="Gene3D" id="3.15.20.10">
    <property type="entry name" value="Bactericidal permeability-increasing protein, domain 2"/>
    <property type="match status" value="1"/>
</dbReference>
<gene>
    <name evidence="5" type="ORF">WJX72_008927</name>
</gene>
<organism evidence="5 6">
    <name type="scientific">[Myrmecia] bisecta</name>
    <dbReference type="NCBI Taxonomy" id="41462"/>
    <lineage>
        <taxon>Eukaryota</taxon>
        <taxon>Viridiplantae</taxon>
        <taxon>Chlorophyta</taxon>
        <taxon>core chlorophytes</taxon>
        <taxon>Trebouxiophyceae</taxon>
        <taxon>Trebouxiales</taxon>
        <taxon>Trebouxiaceae</taxon>
        <taxon>Myrmecia</taxon>
    </lineage>
</organism>
<reference evidence="5 6" key="1">
    <citation type="journal article" date="2024" name="Nat. Commun.">
        <title>Phylogenomics reveals the evolutionary origins of lichenization in chlorophyte algae.</title>
        <authorList>
            <person name="Puginier C."/>
            <person name="Libourel C."/>
            <person name="Otte J."/>
            <person name="Skaloud P."/>
            <person name="Haon M."/>
            <person name="Grisel S."/>
            <person name="Petersen M."/>
            <person name="Berrin J.G."/>
            <person name="Delaux P.M."/>
            <person name="Dal Grande F."/>
            <person name="Keller J."/>
        </authorList>
    </citation>
    <scope>NUCLEOTIDE SEQUENCE [LARGE SCALE GENOMIC DNA]</scope>
    <source>
        <strain evidence="5 6">SAG 2043</strain>
    </source>
</reference>
<keyword evidence="6" id="KW-1185">Reference proteome</keyword>
<dbReference type="GO" id="GO:0008289">
    <property type="term" value="F:lipid binding"/>
    <property type="evidence" value="ECO:0007669"/>
    <property type="project" value="InterPro"/>
</dbReference>
<evidence type="ECO:0000313" key="5">
    <source>
        <dbReference type="EMBL" id="KAK9814626.1"/>
    </source>
</evidence>
<feature type="compositionally biased region" description="Polar residues" evidence="3">
    <location>
        <begin position="263"/>
        <end position="279"/>
    </location>
</feature>
<keyword evidence="2" id="KW-1015">Disulfide bond</keyword>
<dbReference type="EMBL" id="JALJOR010000007">
    <property type="protein sequence ID" value="KAK9814626.1"/>
    <property type="molecule type" value="Genomic_DNA"/>
</dbReference>
<feature type="region of interest" description="Disordered" evidence="3">
    <location>
        <begin position="263"/>
        <end position="283"/>
    </location>
</feature>
<sequence>MEEVPSITGQATPTFFAYASKVAVQLVKENFKAIHLPDVEARVSIPVVGHLHLKLMDIKLDELSLERTDTGLELGQDGTLVLHVTGLDAVVNCNFHFDRSGFGPSFGGGGHAKITAEDGTARVELRVLNDGVGRPRLLIQKDAEVAFGNLDVEISDSGLAWLLNVIISIAQGPIKDATTRQVAHVITNQLPKEVNKLLLGVPITVDVKGFQLNTSMAGDPLVSAANLQVSDWGRFQSPAGIWEECPYKRLIGTQQPLSAQTFSPLQAASSGRPQQSTPTPHAAAAPDSMLFANIDQSIVNCFTWVLFQRGLLDRQFEGDDLPGSALYTTTWLLAVPQLPLKYPNREMAVQVHVLEPPDAVIKTAEGMATTGSATLSFFLAAGAADSRPHESSAADTASSTLLEAFKQALATNGTTETQILTPVRAVRGNNVYGTAVPPLANSSNPVGQHLFTLRIAAKLTATELDIQPDLPDRPHDFRLMVNMALAQDSLAVVVEQSDIGDIDASRLKIMLKLVAALVQEQINDDILAGGFPLPAIPHIDLVDPSVVFADGSLALASSLQYVQ</sequence>
<protein>
    <recommendedName>
        <fullName evidence="4">Lipid-binding serum glycoprotein C-terminal domain-containing protein</fullName>
    </recommendedName>
</protein>
<dbReference type="Proteomes" id="UP001489004">
    <property type="component" value="Unassembled WGS sequence"/>
</dbReference>